<dbReference type="Proteomes" id="UP000010433">
    <property type="component" value="Unassembled WGS sequence"/>
</dbReference>
<proteinExistence type="predicted"/>
<dbReference type="PATRIC" id="fig|1127699.3.peg.1806"/>
<gene>
    <name evidence="1" type="ORF">HMPREF9151_01969</name>
</gene>
<name>L1N4Z3_9BACT</name>
<protein>
    <submittedName>
        <fullName evidence="1">Uncharacterized protein</fullName>
    </submittedName>
</protein>
<comment type="caution">
    <text evidence="1">The sequence shown here is derived from an EMBL/GenBank/DDBJ whole genome shotgun (WGS) entry which is preliminary data.</text>
</comment>
<sequence length="130" mass="15660">MLQRDYIQRLIREFMAALERMLEKKEVVLRREEIRKMYDQYVGPYALYHDATIDEVMQALQSFDENERLDRMGMLAELYYAEADTTGDPSERNFLLEKAFNLFDFIDYHGQVFSLDRQEKMADIQRRLKG</sequence>
<dbReference type="OrthoDB" id="1121032at2"/>
<dbReference type="AlphaFoldDB" id="L1N4Z3"/>
<dbReference type="HOGENOM" id="CLU_156372_0_0_10"/>
<dbReference type="STRING" id="1127699.HMPREF9151_01969"/>
<accession>L1N4Z3</accession>
<dbReference type="RefSeq" id="WP_009163274.1">
    <property type="nucleotide sequence ID" value="NZ_KB291010.1"/>
</dbReference>
<reference evidence="1 2" key="1">
    <citation type="submission" date="2012-05" db="EMBL/GenBank/DDBJ databases">
        <authorList>
            <person name="Weinstock G."/>
            <person name="Sodergren E."/>
            <person name="Lobos E.A."/>
            <person name="Fulton L."/>
            <person name="Fulton R."/>
            <person name="Courtney L."/>
            <person name="Fronick C."/>
            <person name="O'Laughlin M."/>
            <person name="Godfrey J."/>
            <person name="Wilson R.M."/>
            <person name="Miner T."/>
            <person name="Farmer C."/>
            <person name="Delehaunty K."/>
            <person name="Cordes M."/>
            <person name="Minx P."/>
            <person name="Tomlinson C."/>
            <person name="Chen J."/>
            <person name="Wollam A."/>
            <person name="Pepin K.H."/>
            <person name="Bhonagiri V."/>
            <person name="Zhang X."/>
            <person name="Suruliraj S."/>
            <person name="Warren W."/>
            <person name="Mitreva M."/>
            <person name="Mardis E.R."/>
            <person name="Wilson R.K."/>
        </authorList>
    </citation>
    <scope>NUCLEOTIDE SEQUENCE [LARGE SCALE GENOMIC DNA]</scope>
    <source>
        <strain evidence="1 2">F0055</strain>
    </source>
</reference>
<evidence type="ECO:0000313" key="1">
    <source>
        <dbReference type="EMBL" id="EKX98440.1"/>
    </source>
</evidence>
<evidence type="ECO:0000313" key="2">
    <source>
        <dbReference type="Proteomes" id="UP000010433"/>
    </source>
</evidence>
<keyword evidence="2" id="KW-1185">Reference proteome</keyword>
<organism evidence="1 2">
    <name type="scientific">Hoylesella saccharolytica F0055</name>
    <dbReference type="NCBI Taxonomy" id="1127699"/>
    <lineage>
        <taxon>Bacteria</taxon>
        <taxon>Pseudomonadati</taxon>
        <taxon>Bacteroidota</taxon>
        <taxon>Bacteroidia</taxon>
        <taxon>Bacteroidales</taxon>
        <taxon>Prevotellaceae</taxon>
        <taxon>Hoylesella</taxon>
    </lineage>
</organism>
<dbReference type="EMBL" id="AMEP01000113">
    <property type="protein sequence ID" value="EKX98440.1"/>
    <property type="molecule type" value="Genomic_DNA"/>
</dbReference>